<dbReference type="EMBL" id="JAQIZT010000006">
    <property type="protein sequence ID" value="KAJ6991899.1"/>
    <property type="molecule type" value="Genomic_DNA"/>
</dbReference>
<sequence length="238" mass="28055">MQLPSKIYITCNIFSSLPYQSLLILWFLSLYETMAKAFKLIFAESLSLKLLARFDIDSLYVLSSSNLSWFCYTQCLPHHFHYWHGWARQMNYKAWFLSMTTRFWSMAIHQHVTANNDDTCISGREDDYVTDHNCRLKRAGTIVWRAMENAFKESSLLKFLGWQHLSFFSVILFSVLSFYGLFWLCYMQCFAASLIRWANQVHIHCVLRLQSRMLGSGRHKTIKLGILQPKCPPRCFLQ</sequence>
<proteinExistence type="predicted"/>
<name>A0AAD6QKD8_9ROSI</name>
<evidence type="ECO:0000313" key="3">
    <source>
        <dbReference type="Proteomes" id="UP001164929"/>
    </source>
</evidence>
<keyword evidence="1" id="KW-0472">Membrane</keyword>
<evidence type="ECO:0000313" key="2">
    <source>
        <dbReference type="EMBL" id="KAJ6991899.1"/>
    </source>
</evidence>
<comment type="caution">
    <text evidence="2">The sequence shown here is derived from an EMBL/GenBank/DDBJ whole genome shotgun (WGS) entry which is preliminary data.</text>
</comment>
<evidence type="ECO:0000256" key="1">
    <source>
        <dbReference type="SAM" id="Phobius"/>
    </source>
</evidence>
<dbReference type="Proteomes" id="UP001164929">
    <property type="component" value="Chromosome 6"/>
</dbReference>
<organism evidence="2 3">
    <name type="scientific">Populus alba x Populus x berolinensis</name>
    <dbReference type="NCBI Taxonomy" id="444605"/>
    <lineage>
        <taxon>Eukaryota</taxon>
        <taxon>Viridiplantae</taxon>
        <taxon>Streptophyta</taxon>
        <taxon>Embryophyta</taxon>
        <taxon>Tracheophyta</taxon>
        <taxon>Spermatophyta</taxon>
        <taxon>Magnoliopsida</taxon>
        <taxon>eudicotyledons</taxon>
        <taxon>Gunneridae</taxon>
        <taxon>Pentapetalae</taxon>
        <taxon>rosids</taxon>
        <taxon>fabids</taxon>
        <taxon>Malpighiales</taxon>
        <taxon>Salicaceae</taxon>
        <taxon>Saliceae</taxon>
        <taxon>Populus</taxon>
    </lineage>
</organism>
<keyword evidence="1" id="KW-0812">Transmembrane</keyword>
<accession>A0AAD6QKD8</accession>
<reference evidence="2" key="1">
    <citation type="journal article" date="2023" name="Mol. Ecol. Resour.">
        <title>Chromosome-level genome assembly of a triploid poplar Populus alba 'Berolinensis'.</title>
        <authorList>
            <person name="Chen S."/>
            <person name="Yu Y."/>
            <person name="Wang X."/>
            <person name="Wang S."/>
            <person name="Zhang T."/>
            <person name="Zhou Y."/>
            <person name="He R."/>
            <person name="Meng N."/>
            <person name="Wang Y."/>
            <person name="Liu W."/>
            <person name="Liu Z."/>
            <person name="Liu J."/>
            <person name="Guo Q."/>
            <person name="Huang H."/>
            <person name="Sederoff R.R."/>
            <person name="Wang G."/>
            <person name="Qu G."/>
            <person name="Chen S."/>
        </authorList>
    </citation>
    <scope>NUCLEOTIDE SEQUENCE</scope>
    <source>
        <strain evidence="2">SC-2020</strain>
    </source>
</reference>
<gene>
    <name evidence="2" type="ORF">NC653_015290</name>
</gene>
<keyword evidence="1" id="KW-1133">Transmembrane helix</keyword>
<feature type="transmembrane region" description="Helical" evidence="1">
    <location>
        <begin position="165"/>
        <end position="186"/>
    </location>
</feature>
<dbReference type="AlphaFoldDB" id="A0AAD6QKD8"/>
<feature type="transmembrane region" description="Helical" evidence="1">
    <location>
        <begin position="7"/>
        <end position="28"/>
    </location>
</feature>
<keyword evidence="3" id="KW-1185">Reference proteome</keyword>
<protein>
    <submittedName>
        <fullName evidence="2">Uncharacterized protein</fullName>
    </submittedName>
</protein>